<evidence type="ECO:0000256" key="5">
    <source>
        <dbReference type="ARBA" id="ARBA00022691"/>
    </source>
</evidence>
<dbReference type="Proteomes" id="UP000078224">
    <property type="component" value="Unassembled WGS sequence"/>
</dbReference>
<dbReference type="InterPro" id="IPR029063">
    <property type="entry name" value="SAM-dependent_MTases_sf"/>
</dbReference>
<evidence type="ECO:0000313" key="7">
    <source>
        <dbReference type="EMBL" id="OAT51567.1"/>
    </source>
</evidence>
<name>A0A1B7JUI1_9GAMM</name>
<organism evidence="7 8">
    <name type="scientific">Providencia heimbachae ATCC 35613</name>
    <dbReference type="NCBI Taxonomy" id="1354272"/>
    <lineage>
        <taxon>Bacteria</taxon>
        <taxon>Pseudomonadati</taxon>
        <taxon>Pseudomonadota</taxon>
        <taxon>Gammaproteobacteria</taxon>
        <taxon>Enterobacterales</taxon>
        <taxon>Morganellaceae</taxon>
        <taxon>Providencia</taxon>
    </lineage>
</organism>
<dbReference type="PIRSF" id="PIRSF003078">
    <property type="entry name" value="GidB"/>
    <property type="match status" value="1"/>
</dbReference>
<comment type="catalytic activity">
    <reaction evidence="6">
        <text>guanosine(527) in 16S rRNA + S-adenosyl-L-methionine = N(7)-methylguanosine(527) in 16S rRNA + S-adenosyl-L-homocysteine</text>
        <dbReference type="Rhea" id="RHEA:42732"/>
        <dbReference type="Rhea" id="RHEA-COMP:10209"/>
        <dbReference type="Rhea" id="RHEA-COMP:10210"/>
        <dbReference type="ChEBI" id="CHEBI:57856"/>
        <dbReference type="ChEBI" id="CHEBI:59789"/>
        <dbReference type="ChEBI" id="CHEBI:74269"/>
        <dbReference type="ChEBI" id="CHEBI:74480"/>
        <dbReference type="EC" id="2.1.1.170"/>
    </reaction>
</comment>
<evidence type="ECO:0000256" key="4">
    <source>
        <dbReference type="ARBA" id="ARBA00022679"/>
    </source>
</evidence>
<dbReference type="PANTHER" id="PTHR31760">
    <property type="entry name" value="S-ADENOSYL-L-METHIONINE-DEPENDENT METHYLTRANSFERASES SUPERFAMILY PROTEIN"/>
    <property type="match status" value="1"/>
</dbReference>
<dbReference type="CDD" id="cd02440">
    <property type="entry name" value="AdoMet_MTases"/>
    <property type="match status" value="1"/>
</dbReference>
<comment type="similarity">
    <text evidence="6">Belongs to the methyltransferase superfamily. RNA methyltransferase RsmG family.</text>
</comment>
<sequence>MDLLSKLTQLLAKANISLTEQQKQQLVGYVEMLVKWNKAYNLTSVREPQQMLIRHIMDSIVVNDHLSGTTFIDVGTGPGLPGVPLAIVRPNAHFVLLDSLGKRIRFLKQVQHELGLNNIEPVQSRVEEYQQENGFDGVISRAFASLNDMLSWCHHLPSSNGKFYALKGVIRGEEITELPEGFIVESITELKIPELDGQRHLVKLSIK</sequence>
<gene>
    <name evidence="6" type="primary">rsmG</name>
    <name evidence="7" type="ORF">M998_2182</name>
</gene>
<protein>
    <recommendedName>
        <fullName evidence="6">Ribosomal RNA small subunit methyltransferase G</fullName>
        <ecNumber evidence="6">2.1.1.170</ecNumber>
    </recommendedName>
    <alternativeName>
        <fullName evidence="6">16S rRNA 7-methylguanosine methyltransferase</fullName>
        <shortName evidence="6">16S rRNA m7G methyltransferase</shortName>
    </alternativeName>
</protein>
<keyword evidence="5 6" id="KW-0949">S-adenosyl-L-methionine</keyword>
<evidence type="ECO:0000256" key="3">
    <source>
        <dbReference type="ARBA" id="ARBA00022603"/>
    </source>
</evidence>
<comment type="function">
    <text evidence="6">Specifically methylates the N7 position of guanine in position 527 of 16S rRNA.</text>
</comment>
<dbReference type="HAMAP" id="MF_00074">
    <property type="entry name" value="16SrRNA_methyltr_G"/>
    <property type="match status" value="1"/>
</dbReference>
<dbReference type="AlphaFoldDB" id="A0A1B7JUI1"/>
<feature type="binding site" evidence="6">
    <location>
        <position position="141"/>
    </location>
    <ligand>
        <name>S-adenosyl-L-methionine</name>
        <dbReference type="ChEBI" id="CHEBI:59789"/>
    </ligand>
</feature>
<evidence type="ECO:0000256" key="1">
    <source>
        <dbReference type="ARBA" id="ARBA00022490"/>
    </source>
</evidence>
<dbReference type="EMBL" id="LXEW01000031">
    <property type="protein sequence ID" value="OAT51567.1"/>
    <property type="molecule type" value="Genomic_DNA"/>
</dbReference>
<comment type="caution">
    <text evidence="6">Lacks conserved residue(s) required for the propagation of feature annotation.</text>
</comment>
<dbReference type="RefSeq" id="WP_068908824.1">
    <property type="nucleotide sequence ID" value="NZ_LXEW01000031.1"/>
</dbReference>
<keyword evidence="2 6" id="KW-0698">rRNA processing</keyword>
<evidence type="ECO:0000256" key="2">
    <source>
        <dbReference type="ARBA" id="ARBA00022552"/>
    </source>
</evidence>
<dbReference type="EC" id="2.1.1.170" evidence="6"/>
<feature type="binding site" evidence="6">
    <location>
        <begin position="126"/>
        <end position="127"/>
    </location>
    <ligand>
        <name>S-adenosyl-L-methionine</name>
        <dbReference type="ChEBI" id="CHEBI:59789"/>
    </ligand>
</feature>
<keyword evidence="8" id="KW-1185">Reference proteome</keyword>
<keyword evidence="3 6" id="KW-0489">Methyltransferase</keyword>
<keyword evidence="4 6" id="KW-0808">Transferase</keyword>
<dbReference type="SUPFAM" id="SSF53335">
    <property type="entry name" value="S-adenosyl-L-methionine-dependent methyltransferases"/>
    <property type="match status" value="1"/>
</dbReference>
<accession>A0A1B7JUI1</accession>
<dbReference type="InterPro" id="IPR003682">
    <property type="entry name" value="rRNA_ssu_MeTfrase_G"/>
</dbReference>
<dbReference type="OrthoDB" id="9808773at2"/>
<dbReference type="NCBIfam" id="TIGR00138">
    <property type="entry name" value="rsmG_gidB"/>
    <property type="match status" value="1"/>
</dbReference>
<evidence type="ECO:0000256" key="6">
    <source>
        <dbReference type="HAMAP-Rule" id="MF_00074"/>
    </source>
</evidence>
<dbReference type="PANTHER" id="PTHR31760:SF0">
    <property type="entry name" value="S-ADENOSYL-L-METHIONINE-DEPENDENT METHYLTRANSFERASES SUPERFAMILY PROTEIN"/>
    <property type="match status" value="1"/>
</dbReference>
<reference evidence="7 8" key="1">
    <citation type="submission" date="2016-04" db="EMBL/GenBank/DDBJ databases">
        <title>ATOL: Assembling a taxonomically balanced genome-scale reconstruction of the evolutionary history of the Enterobacteriaceae.</title>
        <authorList>
            <person name="Plunkett G.III."/>
            <person name="Neeno-Eckwall E.C."/>
            <person name="Glasner J.D."/>
            <person name="Perna N.T."/>
        </authorList>
    </citation>
    <scope>NUCLEOTIDE SEQUENCE [LARGE SCALE GENOMIC DNA]</scope>
    <source>
        <strain evidence="7 8">ATCC 35613</strain>
    </source>
</reference>
<dbReference type="PATRIC" id="fig|1354272.4.peg.2219"/>
<feature type="binding site" evidence="6">
    <location>
        <position position="80"/>
    </location>
    <ligand>
        <name>S-adenosyl-L-methionine</name>
        <dbReference type="ChEBI" id="CHEBI:59789"/>
    </ligand>
</feature>
<dbReference type="GO" id="GO:0070043">
    <property type="term" value="F:rRNA (guanine-N7-)-methyltransferase activity"/>
    <property type="evidence" value="ECO:0007669"/>
    <property type="project" value="UniProtKB-UniRule"/>
</dbReference>
<keyword evidence="1 6" id="KW-0963">Cytoplasm</keyword>
<evidence type="ECO:0000313" key="8">
    <source>
        <dbReference type="Proteomes" id="UP000078224"/>
    </source>
</evidence>
<dbReference type="FunFam" id="3.40.50.150:FF:000032">
    <property type="entry name" value="Ribosomal RNA small subunit methyltransferase G"/>
    <property type="match status" value="1"/>
</dbReference>
<comment type="caution">
    <text evidence="7">The sequence shown here is derived from an EMBL/GenBank/DDBJ whole genome shotgun (WGS) entry which is preliminary data.</text>
</comment>
<comment type="subcellular location">
    <subcellularLocation>
        <location evidence="6">Cytoplasm</location>
    </subcellularLocation>
</comment>
<feature type="binding site" evidence="6">
    <location>
        <position position="75"/>
    </location>
    <ligand>
        <name>S-adenosyl-L-methionine</name>
        <dbReference type="ChEBI" id="CHEBI:59789"/>
    </ligand>
</feature>
<proteinExistence type="inferred from homology"/>
<dbReference type="Pfam" id="PF02527">
    <property type="entry name" value="GidB"/>
    <property type="match status" value="1"/>
</dbReference>
<dbReference type="Gene3D" id="3.40.50.150">
    <property type="entry name" value="Vaccinia Virus protein VP39"/>
    <property type="match status" value="1"/>
</dbReference>
<dbReference type="GO" id="GO:0005829">
    <property type="term" value="C:cytosol"/>
    <property type="evidence" value="ECO:0007669"/>
    <property type="project" value="TreeGrafter"/>
</dbReference>